<dbReference type="OrthoDB" id="4186036at2"/>
<gene>
    <name evidence="1" type="ORF">GA0070616_0073</name>
</gene>
<evidence type="ECO:0000313" key="2">
    <source>
        <dbReference type="Proteomes" id="UP000199699"/>
    </source>
</evidence>
<organism evidence="1 2">
    <name type="scientific">Micromonospora nigra</name>
    <dbReference type="NCBI Taxonomy" id="145857"/>
    <lineage>
        <taxon>Bacteria</taxon>
        <taxon>Bacillati</taxon>
        <taxon>Actinomycetota</taxon>
        <taxon>Actinomycetes</taxon>
        <taxon>Micromonosporales</taxon>
        <taxon>Micromonosporaceae</taxon>
        <taxon>Micromonospora</taxon>
    </lineage>
</organism>
<protein>
    <submittedName>
        <fullName evidence="1">Uncharacterized protein</fullName>
    </submittedName>
</protein>
<dbReference type="Proteomes" id="UP000199699">
    <property type="component" value="Unassembled WGS sequence"/>
</dbReference>
<dbReference type="STRING" id="145857.GA0070616_0073"/>
<dbReference type="AlphaFoldDB" id="A0A1C6R7F3"/>
<sequence length="224" mass="25358">MTVQFVVAVEEEVLLAVRARVAREVELEQQWWQQRRVELGVQGLHGSRRREALAELRRDRRRRREAGECLPTQRHLLTFFTRRTLAEQGWARAYDPVPAGERGMPGRPLGRSPLSDLSIGVGLTERLYVELPSEVGEQVRRAAYWESAEAVRELLAWADRYGRGPAAEGAEGFAAELRQAMGLGPSAEALRRREELRRRVLTTGDILRRAAQAAGGDLSREILR</sequence>
<reference evidence="1 2" key="1">
    <citation type="submission" date="2016-06" db="EMBL/GenBank/DDBJ databases">
        <authorList>
            <person name="Kjaerup R.B."/>
            <person name="Dalgaard T.S."/>
            <person name="Juul-Madsen H.R."/>
        </authorList>
    </citation>
    <scope>NUCLEOTIDE SEQUENCE [LARGE SCALE GENOMIC DNA]</scope>
    <source>
        <strain evidence="1 2">DSM 43818</strain>
    </source>
</reference>
<evidence type="ECO:0000313" key="1">
    <source>
        <dbReference type="EMBL" id="SCL12946.1"/>
    </source>
</evidence>
<name>A0A1C6R7F3_9ACTN</name>
<dbReference type="EMBL" id="FMHT01000002">
    <property type="protein sequence ID" value="SCL12946.1"/>
    <property type="molecule type" value="Genomic_DNA"/>
</dbReference>
<keyword evidence="2" id="KW-1185">Reference proteome</keyword>
<dbReference type="RefSeq" id="WP_139128804.1">
    <property type="nucleotide sequence ID" value="NZ_FMHT01000002.1"/>
</dbReference>
<proteinExistence type="predicted"/>
<accession>A0A1C6R7F3</accession>